<evidence type="ECO:0000313" key="2">
    <source>
        <dbReference type="EMBL" id="CAG7555836.1"/>
    </source>
</evidence>
<dbReference type="AlphaFoldDB" id="A0A8J2IF89"/>
<reference evidence="2" key="1">
    <citation type="submission" date="2021-05" db="EMBL/GenBank/DDBJ databases">
        <authorList>
            <person name="Khan N."/>
        </authorList>
    </citation>
    <scope>NUCLEOTIDE SEQUENCE</scope>
</reference>
<evidence type="ECO:0000313" key="3">
    <source>
        <dbReference type="Proteomes" id="UP000693738"/>
    </source>
</evidence>
<evidence type="ECO:0000256" key="1">
    <source>
        <dbReference type="SAM" id="MobiDB-lite"/>
    </source>
</evidence>
<protein>
    <submittedName>
        <fullName evidence="2">Uncharacterized protein</fullName>
    </submittedName>
</protein>
<comment type="caution">
    <text evidence="2">The sequence shown here is derived from an EMBL/GenBank/DDBJ whole genome shotgun (WGS) entry which is preliminary data.</text>
</comment>
<sequence>MLETSNCAIATLLSKLQLNYFTVIGLRPRASIQTGSASVAMSPRSIGVLKGVKPVPRSPTPIRSKSNIPKKERQWPTGKVARKPITDFWKHEDKKYLVPITVYNIPNNSPVYTKWPKLKEFRPALNPRAYGTVKFGGSYDHRPEDVVPLMPYMYSDLGVMVFEGLDENQVKIVGDLLNRIVKHEGRLQYCTWADDRDKKIFYDKWSIYRLPVNPVTHIDDKLKPGRGFLHPRGLDELTDLAVRKWRDEWQAKRESLGKGPKPGLRYIKDTKKLWLLRNMDGMGLVNNTINGPRITSVDAYVATVVYHNRVLVDVELHTVGTKHFLGCASYKFGTTADSDEIDPDEPEAFLQKPKPKAKSLYADEAPASIARRYEVPNDVMNKMWKLEKKVWEKVVRTARLEKKRERKAIQEARRLERIQSEDEIKMNASMDDIPVQLSEEESREENPVRDNVTNARWLEILRYLYS</sequence>
<feature type="region of interest" description="Disordered" evidence="1">
    <location>
        <begin position="50"/>
        <end position="76"/>
    </location>
</feature>
<dbReference type="EMBL" id="CAJSTJ010000066">
    <property type="protein sequence ID" value="CAG7555836.1"/>
    <property type="molecule type" value="Genomic_DNA"/>
</dbReference>
<proteinExistence type="predicted"/>
<gene>
    <name evidence="2" type="ORF">FEQUK3_LOCUS1568</name>
</gene>
<name>A0A8J2IF89_FUSEQ</name>
<dbReference type="Proteomes" id="UP000693738">
    <property type="component" value="Unassembled WGS sequence"/>
</dbReference>
<accession>A0A8J2IF89</accession>
<organism evidence="2 3">
    <name type="scientific">Fusarium equiseti</name>
    <name type="common">Fusarium scirpi</name>
    <dbReference type="NCBI Taxonomy" id="61235"/>
    <lineage>
        <taxon>Eukaryota</taxon>
        <taxon>Fungi</taxon>
        <taxon>Dikarya</taxon>
        <taxon>Ascomycota</taxon>
        <taxon>Pezizomycotina</taxon>
        <taxon>Sordariomycetes</taxon>
        <taxon>Hypocreomycetidae</taxon>
        <taxon>Hypocreales</taxon>
        <taxon>Nectriaceae</taxon>
        <taxon>Fusarium</taxon>
        <taxon>Fusarium incarnatum-equiseti species complex</taxon>
    </lineage>
</organism>